<dbReference type="Gene3D" id="3.10.100.10">
    <property type="entry name" value="Mannose-Binding Protein A, subunit A"/>
    <property type="match status" value="1"/>
</dbReference>
<dbReference type="InterPro" id="IPR001304">
    <property type="entry name" value="C-type_lectin-like"/>
</dbReference>
<reference evidence="5" key="1">
    <citation type="submission" date="2023-09" db="UniProtKB">
        <authorList>
            <consortium name="Ensembl"/>
        </authorList>
    </citation>
    <scope>IDENTIFICATION</scope>
</reference>
<protein>
    <recommendedName>
        <fullName evidence="4">C-type lectin domain-containing protein</fullName>
    </recommendedName>
</protein>
<evidence type="ECO:0000256" key="1">
    <source>
        <dbReference type="ARBA" id="ARBA00022734"/>
    </source>
</evidence>
<dbReference type="SUPFAM" id="SSF56436">
    <property type="entry name" value="C-type lectin-like"/>
    <property type="match status" value="1"/>
</dbReference>
<dbReference type="PANTHER" id="PTHR46746:SF9">
    <property type="entry name" value="CD209 ANTIGEN-LIKE PROTEIN C-LIKE"/>
    <property type="match status" value="1"/>
</dbReference>
<evidence type="ECO:0000256" key="2">
    <source>
        <dbReference type="ARBA" id="ARBA00023157"/>
    </source>
</evidence>
<dbReference type="AlphaFoldDB" id="A0A8C0W4M9"/>
<evidence type="ECO:0000313" key="5">
    <source>
        <dbReference type="Ensembl" id="ENSCCNP00000005807.1"/>
    </source>
</evidence>
<dbReference type="InterPro" id="IPR016186">
    <property type="entry name" value="C-type_lectin-like/link_sf"/>
</dbReference>
<sequence>PTLVHLYQTSSLLPGHLPIVASASLRLLYLLAYSGHISHIQVLGFLPFPYSSHLNKDIQAWLHPDLCLPIDRLCYRCPWDGTVFQGNCYFLSKSQQSYRSLPGSGGPTRSHQSDKEQVNKGSTWIGLSDLKHEGTWLWLDGSSPSQSFIKYQKTKEFNNTEEKDCVEFNDFKWNADRCELEKFWICRKSAASCFSK</sequence>
<accession>A0A8C0W4M9</accession>
<name>A0A8C0W4M9_CASCN</name>
<dbReference type="GO" id="GO:0030246">
    <property type="term" value="F:carbohydrate binding"/>
    <property type="evidence" value="ECO:0007669"/>
    <property type="project" value="UniProtKB-KW"/>
</dbReference>
<feature type="region of interest" description="Disordered" evidence="3">
    <location>
        <begin position="100"/>
        <end position="120"/>
    </location>
</feature>
<evidence type="ECO:0000256" key="3">
    <source>
        <dbReference type="SAM" id="MobiDB-lite"/>
    </source>
</evidence>
<proteinExistence type="predicted"/>
<organism evidence="5">
    <name type="scientific">Castor canadensis</name>
    <name type="common">American beaver</name>
    <dbReference type="NCBI Taxonomy" id="51338"/>
    <lineage>
        <taxon>Eukaryota</taxon>
        <taxon>Metazoa</taxon>
        <taxon>Chordata</taxon>
        <taxon>Craniata</taxon>
        <taxon>Vertebrata</taxon>
        <taxon>Euteleostomi</taxon>
        <taxon>Mammalia</taxon>
        <taxon>Eutheria</taxon>
        <taxon>Euarchontoglires</taxon>
        <taxon>Glires</taxon>
        <taxon>Rodentia</taxon>
        <taxon>Castorimorpha</taxon>
        <taxon>Castoridae</taxon>
        <taxon>Castor</taxon>
    </lineage>
</organism>
<evidence type="ECO:0000259" key="4">
    <source>
        <dbReference type="PROSITE" id="PS50041"/>
    </source>
</evidence>
<dbReference type="Ensembl" id="ENSCCNT00000007640.1">
    <property type="protein sequence ID" value="ENSCCNP00000005807.1"/>
    <property type="gene ID" value="ENSCCNG00000006166.1"/>
</dbReference>
<dbReference type="PANTHER" id="PTHR46746">
    <property type="entry name" value="KILLER CELL LECTIN-LIKE RECEPTOR SUBFAMILY F MEMBER 2"/>
    <property type="match status" value="1"/>
</dbReference>
<dbReference type="InterPro" id="IPR016187">
    <property type="entry name" value="CTDL_fold"/>
</dbReference>
<keyword evidence="1" id="KW-0430">Lectin</keyword>
<feature type="domain" description="C-type lectin" evidence="4">
    <location>
        <begin position="84"/>
        <end position="187"/>
    </location>
</feature>
<dbReference type="InterPro" id="IPR051379">
    <property type="entry name" value="C-type_Lectin_Receptor_IMM"/>
</dbReference>
<dbReference type="Pfam" id="PF00059">
    <property type="entry name" value="Lectin_C"/>
    <property type="match status" value="1"/>
</dbReference>
<dbReference type="PROSITE" id="PS50041">
    <property type="entry name" value="C_TYPE_LECTIN_2"/>
    <property type="match status" value="1"/>
</dbReference>
<keyword evidence="2" id="KW-1015">Disulfide bond</keyword>